<evidence type="ECO:0000256" key="5">
    <source>
        <dbReference type="ARBA" id="ARBA00022833"/>
    </source>
</evidence>
<dbReference type="SUPFAM" id="SSF55486">
    <property type="entry name" value="Metalloproteases ('zincins'), catalytic domain"/>
    <property type="match status" value="1"/>
</dbReference>
<keyword evidence="5 7" id="KW-0862">Zinc</keyword>
<dbReference type="GO" id="GO:0005829">
    <property type="term" value="C:cytosol"/>
    <property type="evidence" value="ECO:0007669"/>
    <property type="project" value="UniProtKB-ARBA"/>
</dbReference>
<dbReference type="Proteomes" id="UP000460715">
    <property type="component" value="Unassembled WGS sequence"/>
</dbReference>
<dbReference type="Gene3D" id="1.10.1370.10">
    <property type="entry name" value="Neurolysin, domain 3"/>
    <property type="match status" value="1"/>
</dbReference>
<dbReference type="InterPro" id="IPR034005">
    <property type="entry name" value="M3A_DCP"/>
</dbReference>
<dbReference type="GO" id="GO:0046872">
    <property type="term" value="F:metal ion binding"/>
    <property type="evidence" value="ECO:0007669"/>
    <property type="project" value="UniProtKB-UniRule"/>
</dbReference>
<dbReference type="GO" id="GO:0004222">
    <property type="term" value="F:metalloendopeptidase activity"/>
    <property type="evidence" value="ECO:0007669"/>
    <property type="project" value="InterPro"/>
</dbReference>
<reference evidence="9 10" key="1">
    <citation type="submission" date="2019-03" db="EMBL/GenBank/DDBJ databases">
        <title>Roseomonas sp. a novel Roseomonas species isolated from Sea whip Gorgonian.</title>
        <authorList>
            <person name="Li F."/>
            <person name="Pan X."/>
            <person name="Huang S."/>
            <person name="Li Z."/>
            <person name="Meng B."/>
        </authorList>
    </citation>
    <scope>NUCLEOTIDE SEQUENCE [LARGE SCALE GENOMIC DNA]</scope>
    <source>
        <strain evidence="9 10">M0104</strain>
    </source>
</reference>
<dbReference type="GO" id="GO:0004180">
    <property type="term" value="F:carboxypeptidase activity"/>
    <property type="evidence" value="ECO:0007669"/>
    <property type="project" value="TreeGrafter"/>
</dbReference>
<keyword evidence="10" id="KW-1185">Reference proteome</keyword>
<evidence type="ECO:0000256" key="2">
    <source>
        <dbReference type="ARBA" id="ARBA00022670"/>
    </source>
</evidence>
<dbReference type="RefSeq" id="WP_160938443.1">
    <property type="nucleotide sequence ID" value="NZ_SNVJ01000017.1"/>
</dbReference>
<evidence type="ECO:0000259" key="8">
    <source>
        <dbReference type="Pfam" id="PF01432"/>
    </source>
</evidence>
<feature type="domain" description="Peptidase M3A/M3B catalytic" evidence="8">
    <location>
        <begin position="200"/>
        <end position="642"/>
    </location>
</feature>
<evidence type="ECO:0000256" key="1">
    <source>
        <dbReference type="ARBA" id="ARBA00006040"/>
    </source>
</evidence>
<comment type="cofactor">
    <cofactor evidence="7">
        <name>Zn(2+)</name>
        <dbReference type="ChEBI" id="CHEBI:29105"/>
    </cofactor>
    <text evidence="7">Binds 1 zinc ion.</text>
</comment>
<keyword evidence="4 7" id="KW-0378">Hydrolase</keyword>
<comment type="similarity">
    <text evidence="1 7">Belongs to the peptidase M3 family.</text>
</comment>
<dbReference type="InterPro" id="IPR024079">
    <property type="entry name" value="MetalloPept_cat_dom_sf"/>
</dbReference>
<keyword evidence="2 7" id="KW-0645">Protease</keyword>
<evidence type="ECO:0000256" key="6">
    <source>
        <dbReference type="ARBA" id="ARBA00023049"/>
    </source>
</evidence>
<dbReference type="Gene3D" id="1.10.1370.40">
    <property type="match status" value="1"/>
</dbReference>
<dbReference type="InterPro" id="IPR024077">
    <property type="entry name" value="Neurolysin/TOP_dom2"/>
</dbReference>
<name>A0A845BBS8_9PROT</name>
<dbReference type="OrthoDB" id="9773538at2"/>
<dbReference type="PANTHER" id="PTHR43660:SF1">
    <property type="entry name" value="DIPEPTIDYL CARBOXYPEPTIDASE"/>
    <property type="match status" value="1"/>
</dbReference>
<dbReference type="Pfam" id="PF01432">
    <property type="entry name" value="Peptidase_M3"/>
    <property type="match status" value="1"/>
</dbReference>
<evidence type="ECO:0000256" key="4">
    <source>
        <dbReference type="ARBA" id="ARBA00022801"/>
    </source>
</evidence>
<dbReference type="InterPro" id="IPR001567">
    <property type="entry name" value="Pept_M3A_M3B_dom"/>
</dbReference>
<protein>
    <submittedName>
        <fullName evidence="9">M3 family peptidase</fullName>
    </submittedName>
</protein>
<keyword evidence="3 7" id="KW-0479">Metal-binding</keyword>
<keyword evidence="6 7" id="KW-0482">Metalloprotease</keyword>
<evidence type="ECO:0000313" key="10">
    <source>
        <dbReference type="Proteomes" id="UP000460715"/>
    </source>
</evidence>
<dbReference type="InterPro" id="IPR045090">
    <property type="entry name" value="Pept_M3A_M3B"/>
</dbReference>
<evidence type="ECO:0000313" key="9">
    <source>
        <dbReference type="EMBL" id="MXP65033.1"/>
    </source>
</evidence>
<comment type="caution">
    <text evidence="9">The sequence shown here is derived from an EMBL/GenBank/DDBJ whole genome shotgun (WGS) entry which is preliminary data.</text>
</comment>
<evidence type="ECO:0000256" key="3">
    <source>
        <dbReference type="ARBA" id="ARBA00022723"/>
    </source>
</evidence>
<sequence length="645" mass="71688">MTADNPLLAPWTTPFGLPPFDAIRPEHFPPAFEQAMRAHLDEIAAIGAHPAAPSFANTIEALDRDWSPRLAQHGMRVALDPAIFARVDALHAQRDALDLAEDQRRLLERTHLGFIRSGAALDAAGKARMAAITERLAVLHTAFGQNVLHDEKAWHLPLAETELDGLPDFLRAGAAEAAAERGLSGYAITLSRSLIEPFLTFSARRDLRQAAHAAWVARGTHPGAHDNRPLIPEILALRRERAKLLGYPGFAEFRLADSMAGSVEAAEGLLAEVWEPARRKAAAERDRLLEMARAEGLEGPLQPWDWRYYAEKVRRADYDLDETALKQYLVLENVQQAAFDTASRLFGLSFVPRPDLPAYHPDVRIYEVRDAEGHVGLFLADPFARPDKRSGAWMSSYRDQEAMDEPVSPIVVNNNNFARSTPTLLSFDDAETLFHEFGHALHGLLSRVRYPAQSGTSVRRDFVELPSQIYEHWIALPETLRRYARHHETGAPIPERMIERLLAARNFNQGFASVEYTGSALIDMALQRHPAPEGLDIEAFERDFLARTGMPPEVGPRHRPAHFQHLFAGGGYAAGYYSYLWSEVLDADGFEAFEAAGDAFDPAIAARLRQLLGAGDTRDPMQLYIAFRGRPPSTAALLRNRGLAA</sequence>
<dbReference type="Gene3D" id="3.40.390.10">
    <property type="entry name" value="Collagenase (Catalytic Domain)"/>
    <property type="match status" value="1"/>
</dbReference>
<accession>A0A845BBS8</accession>
<dbReference type="EMBL" id="SNVJ01000017">
    <property type="protein sequence ID" value="MXP65033.1"/>
    <property type="molecule type" value="Genomic_DNA"/>
</dbReference>
<dbReference type="FunFam" id="3.40.390.10:FF:000009">
    <property type="entry name" value="Oligopeptidase A"/>
    <property type="match status" value="1"/>
</dbReference>
<organism evidence="9 10">
    <name type="scientific">Teichococcus coralli</name>
    <dbReference type="NCBI Taxonomy" id="2545983"/>
    <lineage>
        <taxon>Bacteria</taxon>
        <taxon>Pseudomonadati</taxon>
        <taxon>Pseudomonadota</taxon>
        <taxon>Alphaproteobacteria</taxon>
        <taxon>Acetobacterales</taxon>
        <taxon>Roseomonadaceae</taxon>
        <taxon>Roseomonas</taxon>
    </lineage>
</organism>
<dbReference type="CDD" id="cd06456">
    <property type="entry name" value="M3A_DCP"/>
    <property type="match status" value="1"/>
</dbReference>
<gene>
    <name evidence="9" type="ORF">E0493_16930</name>
</gene>
<dbReference type="GO" id="GO:0006508">
    <property type="term" value="P:proteolysis"/>
    <property type="evidence" value="ECO:0007669"/>
    <property type="project" value="UniProtKB-KW"/>
</dbReference>
<dbReference type="AlphaFoldDB" id="A0A845BBS8"/>
<dbReference type="PANTHER" id="PTHR43660">
    <property type="entry name" value="DIPEPTIDYL CARBOXYPEPTIDASE"/>
    <property type="match status" value="1"/>
</dbReference>
<proteinExistence type="inferred from homology"/>
<evidence type="ECO:0000256" key="7">
    <source>
        <dbReference type="RuleBase" id="RU003435"/>
    </source>
</evidence>